<dbReference type="RefSeq" id="WP_111402475.1">
    <property type="nucleotide sequence ID" value="NZ_QEPN01000002.1"/>
</dbReference>
<accession>A0A369YEY8</accession>
<dbReference type="GO" id="GO:0046655">
    <property type="term" value="P:folic acid metabolic process"/>
    <property type="evidence" value="ECO:0007669"/>
    <property type="project" value="TreeGrafter"/>
</dbReference>
<dbReference type="EC" id="1.5.1.3" evidence="3 8"/>
<evidence type="ECO:0000256" key="1">
    <source>
        <dbReference type="ARBA" id="ARBA00004903"/>
    </source>
</evidence>
<evidence type="ECO:0000256" key="8">
    <source>
        <dbReference type="PIRNR" id="PIRNR000194"/>
    </source>
</evidence>
<keyword evidence="5 8" id="KW-0521">NADP</keyword>
<dbReference type="UniPathway" id="UPA00077">
    <property type="reaction ID" value="UER00158"/>
</dbReference>
<dbReference type="GO" id="GO:0006730">
    <property type="term" value="P:one-carbon metabolic process"/>
    <property type="evidence" value="ECO:0007669"/>
    <property type="project" value="UniProtKB-KW"/>
</dbReference>
<comment type="function">
    <text evidence="7 8">Key enzyme in folate metabolism. Catalyzes an essential reaction for de novo glycine and purine synthesis, and for DNA precursor synthesis.</text>
</comment>
<evidence type="ECO:0000256" key="2">
    <source>
        <dbReference type="ARBA" id="ARBA00009539"/>
    </source>
</evidence>
<dbReference type="Gene3D" id="3.40.430.10">
    <property type="entry name" value="Dihydrofolate Reductase, subunit A"/>
    <property type="match status" value="1"/>
</dbReference>
<dbReference type="CDD" id="cd00209">
    <property type="entry name" value="DHFR"/>
    <property type="match status" value="1"/>
</dbReference>
<dbReference type="InterPro" id="IPR001796">
    <property type="entry name" value="DHFR_dom"/>
</dbReference>
<dbReference type="GO" id="GO:0046452">
    <property type="term" value="P:dihydrofolate metabolic process"/>
    <property type="evidence" value="ECO:0007669"/>
    <property type="project" value="TreeGrafter"/>
</dbReference>
<proteinExistence type="inferred from homology"/>
<keyword evidence="6 8" id="KW-0560">Oxidoreductase</keyword>
<evidence type="ECO:0000256" key="4">
    <source>
        <dbReference type="ARBA" id="ARBA00022563"/>
    </source>
</evidence>
<dbReference type="Pfam" id="PF00186">
    <property type="entry name" value="DHFR_1"/>
    <property type="match status" value="1"/>
</dbReference>
<dbReference type="GO" id="GO:0046654">
    <property type="term" value="P:tetrahydrofolate biosynthetic process"/>
    <property type="evidence" value="ECO:0007669"/>
    <property type="project" value="UniProtKB-UniPathway"/>
</dbReference>
<dbReference type="PRINTS" id="PR00070">
    <property type="entry name" value="DHFR"/>
</dbReference>
<dbReference type="GO" id="GO:0005829">
    <property type="term" value="C:cytosol"/>
    <property type="evidence" value="ECO:0007669"/>
    <property type="project" value="TreeGrafter"/>
</dbReference>
<dbReference type="PROSITE" id="PS51330">
    <property type="entry name" value="DHFR_2"/>
    <property type="match status" value="1"/>
</dbReference>
<dbReference type="InterPro" id="IPR012259">
    <property type="entry name" value="DHFR"/>
</dbReference>
<evidence type="ECO:0000256" key="6">
    <source>
        <dbReference type="ARBA" id="ARBA00023002"/>
    </source>
</evidence>
<feature type="domain" description="DHFR" evidence="9">
    <location>
        <begin position="1"/>
        <end position="164"/>
    </location>
</feature>
<reference evidence="10 11" key="1">
    <citation type="submission" date="2018-05" db="EMBL/GenBank/DDBJ databases">
        <title>Draft Genome Sequences for a Diverse set of 7 Haemophilus Species.</title>
        <authorList>
            <person name="Nichols M."/>
            <person name="Topaz N."/>
            <person name="Wang X."/>
            <person name="Wang X."/>
            <person name="Boxrud D."/>
        </authorList>
    </citation>
    <scope>NUCLEOTIDE SEQUENCE [LARGE SCALE GENOMIC DNA]</scope>
    <source>
        <strain evidence="10 11">C2002001239</strain>
    </source>
</reference>
<evidence type="ECO:0000313" key="11">
    <source>
        <dbReference type="Proteomes" id="UP000253872"/>
    </source>
</evidence>
<dbReference type="GO" id="GO:0004146">
    <property type="term" value="F:dihydrofolate reductase activity"/>
    <property type="evidence" value="ECO:0007669"/>
    <property type="project" value="UniProtKB-EC"/>
</dbReference>
<dbReference type="PANTHER" id="PTHR48069:SF3">
    <property type="entry name" value="DIHYDROFOLATE REDUCTASE"/>
    <property type="match status" value="1"/>
</dbReference>
<evidence type="ECO:0000313" key="10">
    <source>
        <dbReference type="EMBL" id="RDE73312.1"/>
    </source>
</evidence>
<sequence>MISLIVARTQNHIIGKENQMPWHLPRDLAWFRQNTLEKPVIMGRKTYESIGRLLPKRLNIILSRSGFAVEGAYSATNLEQAVEIAQRFANAENANFEVMIIGGGELFKQALPIAKRLYLTEIQAEIPGDTFFEFDEENWQQISSERVEADAQNAYACQFMIFERKKP</sequence>
<evidence type="ECO:0000259" key="9">
    <source>
        <dbReference type="PROSITE" id="PS51330"/>
    </source>
</evidence>
<name>A0A369YEY8_9PAST</name>
<dbReference type="SUPFAM" id="SSF53597">
    <property type="entry name" value="Dihydrofolate reductase-like"/>
    <property type="match status" value="1"/>
</dbReference>
<keyword evidence="4 8" id="KW-0554">One-carbon metabolism</keyword>
<organism evidence="10 11">
    <name type="scientific">Haemophilus sputorum</name>
    <dbReference type="NCBI Taxonomy" id="1078480"/>
    <lineage>
        <taxon>Bacteria</taxon>
        <taxon>Pseudomonadati</taxon>
        <taxon>Pseudomonadota</taxon>
        <taxon>Gammaproteobacteria</taxon>
        <taxon>Pasteurellales</taxon>
        <taxon>Pasteurellaceae</taxon>
        <taxon>Haemophilus</taxon>
    </lineage>
</organism>
<dbReference type="EMBL" id="QEPN01000002">
    <property type="protein sequence ID" value="RDE73312.1"/>
    <property type="molecule type" value="Genomic_DNA"/>
</dbReference>
<dbReference type="NCBIfam" id="NF008037">
    <property type="entry name" value="PRK10769.1"/>
    <property type="match status" value="1"/>
</dbReference>
<evidence type="ECO:0000256" key="3">
    <source>
        <dbReference type="ARBA" id="ARBA00012856"/>
    </source>
</evidence>
<dbReference type="PANTHER" id="PTHR48069">
    <property type="entry name" value="DIHYDROFOLATE REDUCTASE"/>
    <property type="match status" value="1"/>
</dbReference>
<gene>
    <name evidence="10" type="ORF">DPV93_04285</name>
</gene>
<dbReference type="STRING" id="1035839.GCA_000238795_00479"/>
<evidence type="ECO:0000256" key="7">
    <source>
        <dbReference type="ARBA" id="ARBA00025067"/>
    </source>
</evidence>
<dbReference type="PIRSF" id="PIRSF000194">
    <property type="entry name" value="DHFR"/>
    <property type="match status" value="1"/>
</dbReference>
<comment type="catalytic activity">
    <reaction evidence="8">
        <text>(6S)-5,6,7,8-tetrahydrofolate + NADP(+) = 7,8-dihydrofolate + NADPH + H(+)</text>
        <dbReference type="Rhea" id="RHEA:15009"/>
        <dbReference type="ChEBI" id="CHEBI:15378"/>
        <dbReference type="ChEBI" id="CHEBI:57451"/>
        <dbReference type="ChEBI" id="CHEBI:57453"/>
        <dbReference type="ChEBI" id="CHEBI:57783"/>
        <dbReference type="ChEBI" id="CHEBI:58349"/>
        <dbReference type="EC" id="1.5.1.3"/>
    </reaction>
</comment>
<dbReference type="Proteomes" id="UP000253872">
    <property type="component" value="Unassembled WGS sequence"/>
</dbReference>
<dbReference type="AlphaFoldDB" id="A0A369YEY8"/>
<comment type="pathway">
    <text evidence="1 8">Cofactor biosynthesis; tetrahydrofolate biosynthesis; 5,6,7,8-tetrahydrofolate from 7,8-dihydrofolate: step 1/1.</text>
</comment>
<dbReference type="InterPro" id="IPR024072">
    <property type="entry name" value="DHFR-like_dom_sf"/>
</dbReference>
<comment type="similarity">
    <text evidence="2 8">Belongs to the dihydrofolate reductase family.</text>
</comment>
<comment type="caution">
    <text evidence="10">The sequence shown here is derived from an EMBL/GenBank/DDBJ whole genome shotgun (WGS) entry which is preliminary data.</text>
</comment>
<evidence type="ECO:0000256" key="5">
    <source>
        <dbReference type="ARBA" id="ARBA00022857"/>
    </source>
</evidence>
<dbReference type="FunFam" id="3.40.430.10:FF:000001">
    <property type="entry name" value="Dihydrofolate reductase"/>
    <property type="match status" value="1"/>
</dbReference>
<dbReference type="GO" id="GO:0070401">
    <property type="term" value="F:NADP+ binding"/>
    <property type="evidence" value="ECO:0007669"/>
    <property type="project" value="UniProtKB-ARBA"/>
</dbReference>
<protein>
    <recommendedName>
        <fullName evidence="3 8">Dihydrofolate reductase</fullName>
        <ecNumber evidence="3 8">1.5.1.3</ecNumber>
    </recommendedName>
</protein>